<dbReference type="Gene3D" id="4.10.10.10">
    <property type="entry name" value="Metallothionein Isoform II"/>
    <property type="match status" value="1"/>
</dbReference>
<keyword evidence="7" id="KW-1185">Reference proteome</keyword>
<dbReference type="InterPro" id="IPR018064">
    <property type="entry name" value="Metalthion_vert_metal_BS"/>
</dbReference>
<evidence type="ECO:0007829" key="10">
    <source>
        <dbReference type="PubMed" id="19413330"/>
    </source>
</evidence>
<evidence type="ECO:0007829" key="8">
    <source>
        <dbReference type="PeptideAtlas" id="H3BSP9"/>
    </source>
</evidence>
<dbReference type="ProteomicsDB" id="42419"/>
<dbReference type="Ensembl" id="ENST00000561491.1">
    <property type="protein sequence ID" value="ENSP00000456804.1"/>
    <property type="gene ID" value="ENSG00000125148.8"/>
</dbReference>
<dbReference type="OpenTargets" id="ENSG00000125148"/>
<keyword evidence="4 5" id="KW-0480">Metal-thiolate cluster</keyword>
<dbReference type="SMR" id="H3BSP9"/>
<evidence type="ECO:0000256" key="1">
    <source>
        <dbReference type="ARBA" id="ARBA00007283"/>
    </source>
</evidence>
<accession>H3BSP9</accession>
<keyword evidence="8 9" id="KW-1267">Proteomics identification</keyword>
<sequence length="73" mass="7740">MDPNCSCAAGDSCTCAGSCKCKECKCTSCKKSKWDPLFPLPLPCPPACPLSTILRGIKAVWGCPIARKLLPPQ</sequence>
<dbReference type="GO" id="GO:0046872">
    <property type="term" value="F:metal ion binding"/>
    <property type="evidence" value="ECO:0007669"/>
    <property type="project" value="UniProtKB-KW"/>
</dbReference>
<dbReference type="SUPFAM" id="SSF57868">
    <property type="entry name" value="Metallothionein"/>
    <property type="match status" value="1"/>
</dbReference>
<evidence type="ECO:0000256" key="2">
    <source>
        <dbReference type="ARBA" id="ARBA00022723"/>
    </source>
</evidence>
<reference evidence="10" key="4">
    <citation type="journal article" date="2009" name="Anal. Chem.">
        <title>Lys-N and trypsin cover complementary parts of the phosphoproteome in a refined SCX-based approach.</title>
        <authorList>
            <person name="Gauci S."/>
            <person name="Helbig A.O."/>
            <person name="Slijper M."/>
            <person name="Krijgsveld J."/>
            <person name="Heck A.J."/>
            <person name="Mohammed S."/>
        </authorList>
    </citation>
    <scope>IDENTIFICATION BY MASS SPECTROMETRY [LARGE SCALE ANALYSIS]</scope>
</reference>
<evidence type="ECO:0007829" key="9">
    <source>
        <dbReference type="ProteomicsDB" id="H3BSP9"/>
    </source>
</evidence>
<gene>
    <name evidence="6" type="primary">MT2A</name>
</gene>
<dbReference type="InterPro" id="IPR017854">
    <property type="entry name" value="Metalthion_dom_sf"/>
</dbReference>
<dbReference type="Antibodypedia" id="58432">
    <property type="antibodies" value="135 antibodies from 19 providers"/>
</dbReference>
<dbReference type="MassIVE" id="H3BSP9"/>
<dbReference type="InterPro" id="IPR000006">
    <property type="entry name" value="Metalthion_vert"/>
</dbReference>
<dbReference type="UCSC" id="uc059umc.1">
    <property type="organism name" value="human"/>
</dbReference>
<reference evidence="6" key="6">
    <citation type="submission" date="2025-08" db="UniProtKB">
        <authorList>
            <consortium name="Ensembl"/>
        </authorList>
    </citation>
    <scope>IDENTIFICATION</scope>
</reference>
<name>H3BSP9_HUMAN</name>
<keyword evidence="2 5" id="KW-0479">Metal-binding</keyword>
<evidence type="ECO:0007829" key="11">
    <source>
        <dbReference type="PubMed" id="24275569"/>
    </source>
</evidence>
<reference evidence="6 7" key="2">
    <citation type="journal article" date="2004" name="Nature">
        <title>Finishing the euchromatic sequence of the human genome.</title>
        <authorList>
            <consortium name="International Human Genome Sequencing Consortium"/>
        </authorList>
    </citation>
    <scope>NUCLEOTIDE SEQUENCE [LARGE SCALE GENOMIC DNA]</scope>
</reference>
<dbReference type="AlphaFoldDB" id="H3BSP9"/>
<comment type="similarity">
    <text evidence="1 5">Belongs to the metallothionein superfamily. Type 1 family.</text>
</comment>
<dbReference type="VEuPathDB" id="HostDB:ENSG00000125148"/>
<evidence type="ECO:0000256" key="4">
    <source>
        <dbReference type="ARBA" id="ARBA00022851"/>
    </source>
</evidence>
<reference evidence="6 7" key="1">
    <citation type="journal article" date="2001" name="Nature">
        <title>Initial sequencing and analysis of the human genome.</title>
        <authorList>
            <consortium name="International Human Genome Sequencing Consortium"/>
            <person name="Lander E.S."/>
            <person name="Linton L.M."/>
            <person name="Birren B."/>
            <person name="Nusbaum C."/>
            <person name="Zody M.C."/>
            <person name="Baldwin J."/>
            <person name="Devon K."/>
            <person name="Dewar K."/>
            <person name="Doyle M."/>
            <person name="FitzHugh W."/>
            <person name="Funke R."/>
            <person name="Gage D."/>
            <person name="Harris K."/>
            <person name="Heaford A."/>
            <person name="Howland J."/>
            <person name="Kann L."/>
            <person name="Lehoczky J."/>
            <person name="LeVine R."/>
            <person name="McEwan P."/>
            <person name="McKernan K."/>
            <person name="Meldrim J."/>
            <person name="Mesirov J.P."/>
            <person name="Miranda C."/>
            <person name="Morris W."/>
            <person name="Naylor J."/>
            <person name="Raymond C."/>
            <person name="Rosetti M."/>
            <person name="Santos R."/>
            <person name="Sheridan A."/>
            <person name="Sougnez C."/>
            <person name="Stange-Thomann N."/>
            <person name="Stojanovic N."/>
            <person name="Subramanian A."/>
            <person name="Wyman D."/>
            <person name="Rogers J."/>
            <person name="Sulston J."/>
            <person name="Ainscough R."/>
            <person name="Beck S."/>
            <person name="Bentley D."/>
            <person name="Burton J."/>
            <person name="Clee C."/>
            <person name="Carter N."/>
            <person name="Coulson A."/>
            <person name="Deadman R."/>
            <person name="Deloukas P."/>
            <person name="Dunham A."/>
            <person name="Dunham I."/>
            <person name="Durbin R."/>
            <person name="French L."/>
            <person name="Grafham D."/>
            <person name="Gregory S."/>
            <person name="Hubbard T."/>
            <person name="Humphray S."/>
            <person name="Hunt A."/>
            <person name="Jones M."/>
            <person name="Lloyd C."/>
            <person name="McMurray A."/>
            <person name="Matthews L."/>
            <person name="Mercer S."/>
            <person name="Milne S."/>
            <person name="Mullikin J.C."/>
            <person name="Mungall A."/>
            <person name="Plumb R."/>
            <person name="Ross M."/>
            <person name="Shownkeen R."/>
            <person name="Sims S."/>
            <person name="Waterston R.H."/>
            <person name="Wilson R.K."/>
            <person name="Hillier L.W."/>
            <person name="McPherson J.D."/>
            <person name="Marra M.A."/>
            <person name="Mardis E.R."/>
            <person name="Fulton L.A."/>
            <person name="Chinwalla A.T."/>
            <person name="Pepin K.H."/>
            <person name="Gish W.R."/>
            <person name="Chissoe S.L."/>
            <person name="Wendl M.C."/>
            <person name="Delehaunty K.D."/>
            <person name="Miner T.L."/>
            <person name="Delehaunty A."/>
            <person name="Kramer J.B."/>
            <person name="Cook L.L."/>
            <person name="Fulton R.S."/>
            <person name="Johnson D.L."/>
            <person name="Minx P.J."/>
            <person name="Clifton S.W."/>
            <person name="Hawkins T."/>
            <person name="Branscomb E."/>
            <person name="Predki P."/>
            <person name="Richardson P."/>
            <person name="Wenning S."/>
            <person name="Slezak T."/>
            <person name="Doggett N."/>
            <person name="Cheng J.F."/>
            <person name="Olsen A."/>
            <person name="Lucas S."/>
            <person name="Elkin C."/>
            <person name="Uberbacher E."/>
            <person name="Frazier M."/>
            <person name="Gibbs R.A."/>
            <person name="Muzny D.M."/>
            <person name="Scherer S.E."/>
            <person name="Bouck J.B."/>
            <person name="Sodergren E.J."/>
            <person name="Worley K.C."/>
            <person name="Rives C.M."/>
            <person name="Gorrell J.H."/>
            <person name="Metzker M.L."/>
            <person name="Naylor S.L."/>
            <person name="Kucherlapati R.S."/>
            <person name="Nelson D.L."/>
            <person name="Weinstock G.M."/>
            <person name="Sakaki Y."/>
            <person name="Fujiyama A."/>
            <person name="Hattori M."/>
            <person name="Yada T."/>
            <person name="Toyoda A."/>
            <person name="Itoh T."/>
            <person name="Kawagoe C."/>
            <person name="Watanabe H."/>
            <person name="Totoki Y."/>
            <person name="Taylor T."/>
            <person name="Weissenbach J."/>
            <person name="Heilig R."/>
            <person name="Saurin W."/>
            <person name="Artiguenave F."/>
            <person name="Brottier P."/>
            <person name="Bruls T."/>
            <person name="Pelletier E."/>
            <person name="Robert C."/>
            <person name="Wincker P."/>
            <person name="Smith D.R."/>
            <person name="Doucette-Stamm L."/>
            <person name="Rubenfield M."/>
            <person name="Weinstock K."/>
            <person name="Lee H.M."/>
            <person name="Dubois J."/>
            <person name="Rosenthal A."/>
            <person name="Platzer M."/>
            <person name="Nyakatura G."/>
            <person name="Taudien S."/>
            <person name="Rump A."/>
            <person name="Yang H."/>
            <person name="Yu J."/>
            <person name="Wang J."/>
            <person name="Huang G."/>
            <person name="Gu J."/>
            <person name="Hood L."/>
            <person name="Rowen L."/>
            <person name="Madan A."/>
            <person name="Qin S."/>
            <person name="Davis R.W."/>
            <person name="Federspiel N.A."/>
            <person name="Abola A.P."/>
            <person name="Proctor M.J."/>
            <person name="Myers R.M."/>
            <person name="Schmutz J."/>
            <person name="Dickson M."/>
            <person name="Grimwood J."/>
            <person name="Cox D.R."/>
            <person name="Olson M.V."/>
            <person name="Kaul R."/>
            <person name="Raymond C."/>
            <person name="Shimizu N."/>
            <person name="Kawasaki K."/>
            <person name="Minoshima S."/>
            <person name="Evans G.A."/>
            <person name="Athanasiou M."/>
            <person name="Schultz R."/>
            <person name="Roe B.A."/>
            <person name="Chen F."/>
            <person name="Pan H."/>
            <person name="Ramser J."/>
            <person name="Lehrach H."/>
            <person name="Reinhardt R."/>
            <person name="McCombie W.R."/>
            <person name="de la Bastide M."/>
            <person name="Dedhia N."/>
            <person name="Blocker H."/>
            <person name="Hornischer K."/>
            <person name="Nordsiek G."/>
            <person name="Agarwala R."/>
            <person name="Aravind L."/>
            <person name="Bailey J.A."/>
            <person name="Bateman A."/>
            <person name="Batzoglou S."/>
            <person name="Birney E."/>
            <person name="Bork P."/>
            <person name="Brown D.G."/>
            <person name="Burge C.B."/>
            <person name="Cerutti L."/>
            <person name="Chen H.C."/>
            <person name="Church D."/>
            <person name="Clamp M."/>
            <person name="Copley R.R."/>
            <person name="Doerks T."/>
            <person name="Eddy S.R."/>
            <person name="Eichler E.E."/>
            <person name="Furey T.S."/>
            <person name="Galagan J."/>
            <person name="Gilbert J.G."/>
            <person name="Harmon C."/>
            <person name="Hayashizaki Y."/>
            <person name="Haussler D."/>
            <person name="Hermjakob H."/>
            <person name="Hokamp K."/>
            <person name="Jang W."/>
            <person name="Johnson L.S."/>
            <person name="Jones T.A."/>
            <person name="Kasif S."/>
            <person name="Kaspryzk A."/>
            <person name="Kennedy S."/>
            <person name="Kent W.J."/>
            <person name="Kitts P."/>
            <person name="Koonin E.V."/>
            <person name="Korf I."/>
            <person name="Kulp D."/>
            <person name="Lancet D."/>
            <person name="Lowe T.M."/>
            <person name="McLysaght A."/>
            <person name="Mikkelsen T."/>
            <person name="Moran J.V."/>
            <person name="Mulder N."/>
            <person name="Pollara V.J."/>
            <person name="Ponting C.P."/>
            <person name="Schuler G."/>
            <person name="Schultz J."/>
            <person name="Slater G."/>
            <person name="Smit A.F."/>
            <person name="Stupka E."/>
            <person name="Szustakowski J."/>
            <person name="Thierry-Mieg D."/>
            <person name="Thierry-Mieg J."/>
            <person name="Wagner L."/>
            <person name="Wallis J."/>
            <person name="Wheeler R."/>
            <person name="Williams A."/>
            <person name="Wolf Y.I."/>
            <person name="Wolfe K.H."/>
            <person name="Yang S.P."/>
            <person name="Yeh R.F."/>
            <person name="Collins F."/>
            <person name="Guyer M.S."/>
            <person name="Peterson J."/>
            <person name="Felsenfeld A."/>
            <person name="Wetterstrand K.A."/>
            <person name="Patrinos A."/>
            <person name="Morgan M.J."/>
            <person name="de Jong P."/>
            <person name="Catanese J.J."/>
            <person name="Osoegawa K."/>
            <person name="Shizuya H."/>
            <person name="Choi S."/>
            <person name="Chen Y.J."/>
        </authorList>
    </citation>
    <scope>NUCLEOTIDE SEQUENCE [LARGE SCALE GENOMIC DNA]</scope>
</reference>
<dbReference type="PANTHER" id="PTHR23299">
    <property type="entry name" value="METALLOTHIONEIN"/>
    <property type="match status" value="1"/>
</dbReference>
<proteinExistence type="evidence at protein level"/>
<dbReference type="PROSITE" id="PS00203">
    <property type="entry name" value="METALLOTHIONEIN_VRT"/>
    <property type="match status" value="1"/>
</dbReference>
<reference evidence="6" key="7">
    <citation type="submission" date="2025-09" db="UniProtKB">
        <authorList>
            <consortium name="Ensembl"/>
        </authorList>
    </citation>
    <scope>IDENTIFICATION</scope>
</reference>
<dbReference type="Pfam" id="PF00131">
    <property type="entry name" value="Metallothio"/>
    <property type="match status" value="1"/>
</dbReference>
<dbReference type="InterPro" id="IPR023587">
    <property type="entry name" value="Metalthion_dom_sf_vert"/>
</dbReference>
<organism evidence="6 7">
    <name type="scientific">Homo sapiens</name>
    <name type="common">Human</name>
    <dbReference type="NCBI Taxonomy" id="9606"/>
    <lineage>
        <taxon>Eukaryota</taxon>
        <taxon>Metazoa</taxon>
        <taxon>Chordata</taxon>
        <taxon>Craniata</taxon>
        <taxon>Vertebrata</taxon>
        <taxon>Euteleostomi</taxon>
        <taxon>Mammalia</taxon>
        <taxon>Eutheria</taxon>
        <taxon>Euarchontoglires</taxon>
        <taxon>Primates</taxon>
        <taxon>Haplorrhini</taxon>
        <taxon>Catarrhini</taxon>
        <taxon>Hominidae</taxon>
        <taxon>Homo</taxon>
    </lineage>
</organism>
<dbReference type="Proteomes" id="UP000005640">
    <property type="component" value="Chromosome 16"/>
</dbReference>
<dbReference type="HOGENOM" id="CLU_2757091_0_0_1"/>
<dbReference type="ExpressionAtlas" id="H3BSP9">
    <property type="expression patterns" value="baseline and differential"/>
</dbReference>
<evidence type="ECO:0000256" key="5">
    <source>
        <dbReference type="RuleBase" id="RU000621"/>
    </source>
</evidence>
<dbReference type="Ensembl" id="ENST00000561491.1">
    <property type="protein sequence ID" value="ENSP00000456804.1"/>
    <property type="gene ID" value="ENSG00000125148.7"/>
</dbReference>
<dbReference type="ChiTaRS" id="MT2A">
    <property type="organism name" value="human"/>
</dbReference>
<protein>
    <recommendedName>
        <fullName evidence="5">Metallothionein</fullName>
    </recommendedName>
</protein>
<dbReference type="Bgee" id="ENSG00000125148">
    <property type="expression patterns" value="Expressed in pericardium and 206 other cell types or tissues"/>
</dbReference>
<comment type="function">
    <text evidence="5">Metallothioneins have a high content of cysteine residues that bind various heavy metals.</text>
</comment>
<dbReference type="GeneTree" id="ENSGT00950000182967"/>
<keyword evidence="3" id="KW-0862">Zinc</keyword>
<evidence type="ECO:0000256" key="3">
    <source>
        <dbReference type="ARBA" id="ARBA00022833"/>
    </source>
</evidence>
<reference evidence="11" key="5">
    <citation type="journal article" date="2014" name="J. Proteomics">
        <title>An enzyme assisted RP-RPLC approach for in-depth analysis of human liver phosphoproteome.</title>
        <authorList>
            <person name="Bian Y."/>
            <person name="Song C."/>
            <person name="Cheng K."/>
            <person name="Dong M."/>
            <person name="Wang F."/>
            <person name="Huang J."/>
            <person name="Sun D."/>
            <person name="Wang L."/>
            <person name="Ye M."/>
            <person name="Zou H."/>
        </authorList>
    </citation>
    <scope>IDENTIFICATION BY MASS SPECTROMETRY [LARGE SCALE ANALYSIS]</scope>
</reference>
<dbReference type="EMBL" id="AC026461">
    <property type="status" value="NOT_ANNOTATED_CDS"/>
    <property type="molecule type" value="Genomic_DNA"/>
</dbReference>
<dbReference type="HGNC" id="HGNC:7406">
    <property type="gene designation" value="MT2A"/>
</dbReference>
<evidence type="ECO:0000313" key="6">
    <source>
        <dbReference type="Ensembl" id="ENSP00000456804.1"/>
    </source>
</evidence>
<evidence type="ECO:0000313" key="7">
    <source>
        <dbReference type="Proteomes" id="UP000005640"/>
    </source>
</evidence>
<dbReference type="PANTHER" id="PTHR23299:SF44">
    <property type="entry name" value="METALLOTHIONEIN"/>
    <property type="match status" value="1"/>
</dbReference>
<reference evidence="6 7" key="3">
    <citation type="journal article" date="2004" name="Nature">
        <title>The sequence and analysis of duplication-rich human chromosome 16.</title>
        <authorList>
            <person name="Martin J."/>
            <person name="Han C."/>
            <person name="Gordon L.A."/>
            <person name="Terry A."/>
            <person name="Prabhakar S."/>
            <person name="She X."/>
            <person name="Xie G."/>
            <person name="Hellsten U."/>
            <person name="Chan Y.M."/>
            <person name="Altherr M."/>
            <person name="Couronne O."/>
            <person name="Aerts A."/>
            <person name="Bajorek E."/>
            <person name="Black S."/>
            <person name="Blumer H."/>
            <person name="Branscomb E."/>
            <person name="Brown N.C."/>
            <person name="Bruno W.J."/>
            <person name="Buckingham J.M."/>
            <person name="Callen D.F."/>
            <person name="Campbell C.S."/>
            <person name="Campbell M.L."/>
            <person name="Campbell E.W."/>
            <person name="Caoile C."/>
            <person name="Challacombe J.F."/>
            <person name="Chasteen L.A."/>
            <person name="Chertkov O."/>
            <person name="Chi H.C."/>
            <person name="Christensen M."/>
            <person name="Clark L.M."/>
            <person name="Cohn J.D."/>
            <person name="Denys M."/>
            <person name="Detter J.C."/>
            <person name="Dickson M."/>
            <person name="Dimitrijevic-Bussod M."/>
            <person name="Escobar J."/>
            <person name="Fawcett J.J."/>
            <person name="Flowers D."/>
            <person name="Fotopulos D."/>
            <person name="Glavina T."/>
            <person name="Gomez M."/>
            <person name="Gonzales E."/>
            <person name="Goodstein D."/>
            <person name="Goodwin L.A."/>
            <person name="Grady D.L."/>
            <person name="Grigoriev I."/>
            <person name="Groza M."/>
            <person name="Hammon N."/>
            <person name="Hawkins T."/>
            <person name="Haydu L."/>
            <person name="Hildebrand C.E."/>
            <person name="Huang W."/>
            <person name="Israni S."/>
            <person name="Jett J."/>
            <person name="Jewett P.B."/>
            <person name="Kadner K."/>
            <person name="Kimball H."/>
            <person name="Kobayashi A."/>
            <person name="Krawczyk M.C."/>
            <person name="Leyba T."/>
            <person name="Longmire J.L."/>
            <person name="Lopez F."/>
            <person name="Lou Y."/>
            <person name="Lowry S."/>
            <person name="Ludeman T."/>
            <person name="Manohar C.F."/>
            <person name="Mark G.A."/>
            <person name="McMurray K.L."/>
            <person name="Meincke L.J."/>
            <person name="Morgan J."/>
            <person name="Moyzis R.K."/>
            <person name="Mundt M.O."/>
            <person name="Munk A.C."/>
            <person name="Nandkeshwar R.D."/>
            <person name="Pitluck S."/>
            <person name="Pollard M."/>
            <person name="Predki P."/>
            <person name="Parson-Quintana B."/>
            <person name="Ramirez L."/>
            <person name="Rash S."/>
            <person name="Retterer J."/>
            <person name="Ricke D.O."/>
            <person name="Robinson D.L."/>
            <person name="Rodriguez A."/>
            <person name="Salamov A."/>
            <person name="Saunders E.H."/>
            <person name="Scott D."/>
            <person name="Shough T."/>
            <person name="Stallings R.L."/>
            <person name="Stalvey M."/>
            <person name="Sutherland R.D."/>
            <person name="Tapia R."/>
            <person name="Tesmer J.G."/>
            <person name="Thayer N."/>
            <person name="Thompson L.S."/>
            <person name="Tice H."/>
            <person name="Torney D.C."/>
            <person name="Tran-Gyamfi M."/>
            <person name="Tsai M."/>
            <person name="Ulanovsky L.E."/>
            <person name="Ustaszewska A."/>
            <person name="Vo N."/>
            <person name="White P.S."/>
            <person name="Williams A.L."/>
            <person name="Wills P.L."/>
            <person name="Wu J.R."/>
            <person name="Wu K."/>
            <person name="Yang J."/>
            <person name="Dejong P."/>
            <person name="Bruce D."/>
            <person name="Doggett N.A."/>
            <person name="Deaven L."/>
            <person name="Schmutz J."/>
            <person name="Grimwood J."/>
            <person name="Richardson P."/>
            <person name="Rokhsar D.S."/>
            <person name="Eichler E.E."/>
            <person name="Gilna P."/>
            <person name="Lucas S.M."/>
            <person name="Myers R.M."/>
            <person name="Rubin E.M."/>
            <person name="Pennacchio L.A."/>
        </authorList>
    </citation>
    <scope>NUCLEOTIDE SEQUENCE [LARGE SCALE GENOMIC DNA]</scope>
</reference>